<dbReference type="RefSeq" id="WP_118926211.1">
    <property type="nucleotide sequence ID" value="NZ_QXGH01000019.1"/>
</dbReference>
<dbReference type="Proteomes" id="UP000283644">
    <property type="component" value="Unassembled WGS sequence"/>
</dbReference>
<proteinExistence type="predicted"/>
<comment type="caution">
    <text evidence="1">The sequence shown here is derived from an EMBL/GenBank/DDBJ whole genome shotgun (WGS) entry which is preliminary data.</text>
</comment>
<dbReference type="OrthoDB" id="9882720at2"/>
<name>A0A417Y0H3_9ACTN</name>
<evidence type="ECO:0000313" key="2">
    <source>
        <dbReference type="Proteomes" id="UP000283644"/>
    </source>
</evidence>
<sequence length="384" mass="42017">MRSLTDLLETDAGRDFLAERGMYVDAGEFRNELRAPEREDLNRLVGLPDTARLVHIGQQVCADYHPATATKFAAAQDLAAQGQASPVVLWHDAYAAESERYGMRMVLPSGSKLVGVWLAPKRLGSGEPRFIPVGAEAVEQSLDALRKWVTHRMQEQPKDRRQDAQARLDRLAEAVRAADIATLGQANAAIANFLLREHLGVDVPSTSLSTMLATGLLTPSLNSYLGCLDEVVAVFNEAVAELVANDIDPQVAPLGDDYLPLRYCCPRDGARLVLRHERERDDHFAAGTCRCGATYRFHLGTGTMSLGELDTTDRWSPDVSLPIHHRDVASGWIVGRSTALYGLVMNAVIDRVLAARPIPGFIPPDLLEDSSPETPSLLVEYLTS</sequence>
<organism evidence="1 2">
    <name type="scientific">Nocardioides immobilis</name>
    <dbReference type="NCBI Taxonomy" id="2049295"/>
    <lineage>
        <taxon>Bacteria</taxon>
        <taxon>Bacillati</taxon>
        <taxon>Actinomycetota</taxon>
        <taxon>Actinomycetes</taxon>
        <taxon>Propionibacteriales</taxon>
        <taxon>Nocardioidaceae</taxon>
        <taxon>Nocardioides</taxon>
    </lineage>
</organism>
<gene>
    <name evidence="1" type="ORF">D0Z08_15795</name>
</gene>
<keyword evidence="2" id="KW-1185">Reference proteome</keyword>
<protein>
    <submittedName>
        <fullName evidence="1">Uncharacterized protein</fullName>
    </submittedName>
</protein>
<evidence type="ECO:0000313" key="1">
    <source>
        <dbReference type="EMBL" id="RHW26105.1"/>
    </source>
</evidence>
<accession>A0A417Y0H3</accession>
<dbReference type="EMBL" id="QXGH01000019">
    <property type="protein sequence ID" value="RHW26105.1"/>
    <property type="molecule type" value="Genomic_DNA"/>
</dbReference>
<dbReference type="AlphaFoldDB" id="A0A417Y0H3"/>
<reference evidence="1 2" key="1">
    <citation type="submission" date="2018-09" db="EMBL/GenBank/DDBJ databases">
        <title>Genome sequencing of Nocardioides immobilis CCTCC AB 2017083 for comparison to Nocardioides silvaticus.</title>
        <authorList>
            <person name="Li C."/>
            <person name="Wang G."/>
        </authorList>
    </citation>
    <scope>NUCLEOTIDE SEQUENCE [LARGE SCALE GENOMIC DNA]</scope>
    <source>
        <strain evidence="1 2">CCTCC AB 2017083</strain>
    </source>
</reference>